<reference evidence="7 8" key="1">
    <citation type="submission" date="2016-10" db="EMBL/GenBank/DDBJ databases">
        <authorList>
            <person name="Varghese N."/>
            <person name="Submissions S."/>
        </authorList>
    </citation>
    <scope>NUCLEOTIDE SEQUENCE [LARGE SCALE GENOMIC DNA]</scope>
    <source>
        <strain evidence="7 8">CGMCC 1.8499</strain>
    </source>
</reference>
<evidence type="ECO:0000313" key="8">
    <source>
        <dbReference type="Proteomes" id="UP000183805"/>
    </source>
</evidence>
<dbReference type="InterPro" id="IPR007485">
    <property type="entry name" value="LPS_assembly_LptE"/>
</dbReference>
<keyword evidence="2 6" id="KW-0472">Membrane</keyword>
<keyword evidence="5 6" id="KW-0449">Lipoprotein</keyword>
<dbReference type="HAMAP" id="MF_01186">
    <property type="entry name" value="LPS_assembly_LptE"/>
    <property type="match status" value="1"/>
</dbReference>
<evidence type="ECO:0000256" key="3">
    <source>
        <dbReference type="ARBA" id="ARBA00023139"/>
    </source>
</evidence>
<comment type="subcellular location">
    <subcellularLocation>
        <location evidence="6">Cell outer membrane</location>
        <topology evidence="6">Lipid-anchor</topology>
    </subcellularLocation>
</comment>
<dbReference type="PANTHER" id="PTHR38098:SF1">
    <property type="entry name" value="LPS-ASSEMBLY LIPOPROTEIN LPTE"/>
    <property type="match status" value="1"/>
</dbReference>
<sequence length="169" mass="19300">MWLLTKMAALHALKNRLALVLVCLLVTSCGFHLKKASNLPDDLKVISLIGDDEKSTLFELVEKELIASKVEFDHGDSSTPELTIHKDRLERQILSLFDNGQVAEYELAYSVSYTLKRPGQEAVNQRFELYRNYQDDPDNALAKAKELELLLSEIRKQASRRIVRELSQL</sequence>
<evidence type="ECO:0000256" key="6">
    <source>
        <dbReference type="HAMAP-Rule" id="MF_01186"/>
    </source>
</evidence>
<evidence type="ECO:0000256" key="5">
    <source>
        <dbReference type="ARBA" id="ARBA00023288"/>
    </source>
</evidence>
<keyword evidence="1 6" id="KW-0732">Signal</keyword>
<evidence type="ECO:0000313" key="7">
    <source>
        <dbReference type="EMBL" id="SFT96579.1"/>
    </source>
</evidence>
<dbReference type="Proteomes" id="UP000183805">
    <property type="component" value="Unassembled WGS sequence"/>
</dbReference>
<comment type="caution">
    <text evidence="7">The sequence shown here is derived from an EMBL/GenBank/DDBJ whole genome shotgun (WGS) entry which is preliminary data.</text>
</comment>
<keyword evidence="3 6" id="KW-0564">Palmitate</keyword>
<keyword evidence="4 6" id="KW-0998">Cell outer membrane</keyword>
<accession>A0ABY1GQG7</accession>
<gene>
    <name evidence="6" type="primary">lptE</name>
    <name evidence="7" type="ORF">SAMN04487854_12011</name>
</gene>
<evidence type="ECO:0000256" key="1">
    <source>
        <dbReference type="ARBA" id="ARBA00022729"/>
    </source>
</evidence>
<comment type="function">
    <text evidence="6">Together with LptD, is involved in the assembly of lipopolysaccharide (LPS) at the surface of the outer membrane. Required for the proper assembly of LptD. Binds LPS and may serve as the LPS recognition site at the outer membrane.</text>
</comment>
<protein>
    <recommendedName>
        <fullName evidence="6">LPS-assembly lipoprotein LptE</fullName>
    </recommendedName>
</protein>
<dbReference type="PROSITE" id="PS51257">
    <property type="entry name" value="PROKAR_LIPOPROTEIN"/>
    <property type="match status" value="1"/>
</dbReference>
<comment type="similarity">
    <text evidence="6">Belongs to the LptE lipoprotein family.</text>
</comment>
<name>A0ABY1GQG7_9GAMM</name>
<organism evidence="7 8">
    <name type="scientific">Pseudoalteromonas lipolytica</name>
    <dbReference type="NCBI Taxonomy" id="570156"/>
    <lineage>
        <taxon>Bacteria</taxon>
        <taxon>Pseudomonadati</taxon>
        <taxon>Pseudomonadota</taxon>
        <taxon>Gammaproteobacteria</taxon>
        <taxon>Alteromonadales</taxon>
        <taxon>Pseudoalteromonadaceae</taxon>
        <taxon>Pseudoalteromonas</taxon>
    </lineage>
</organism>
<dbReference type="Pfam" id="PF04390">
    <property type="entry name" value="LptE"/>
    <property type="match status" value="1"/>
</dbReference>
<dbReference type="Gene3D" id="3.30.160.150">
    <property type="entry name" value="Lipoprotein like domain"/>
    <property type="match status" value="1"/>
</dbReference>
<dbReference type="EMBL" id="FPAZ01000020">
    <property type="protein sequence ID" value="SFT96579.1"/>
    <property type="molecule type" value="Genomic_DNA"/>
</dbReference>
<evidence type="ECO:0000256" key="4">
    <source>
        <dbReference type="ARBA" id="ARBA00023237"/>
    </source>
</evidence>
<evidence type="ECO:0000256" key="2">
    <source>
        <dbReference type="ARBA" id="ARBA00023136"/>
    </source>
</evidence>
<comment type="subunit">
    <text evidence="6">Component of the lipopolysaccharide transport and assembly complex. Interacts with LptD.</text>
</comment>
<keyword evidence="8" id="KW-1185">Reference proteome</keyword>
<proteinExistence type="inferred from homology"/>
<dbReference type="PANTHER" id="PTHR38098">
    <property type="entry name" value="LPS-ASSEMBLY LIPOPROTEIN LPTE"/>
    <property type="match status" value="1"/>
</dbReference>